<feature type="transmembrane region" description="Helical" evidence="8">
    <location>
        <begin position="176"/>
        <end position="193"/>
    </location>
</feature>
<keyword evidence="6 8" id="KW-1133">Transmembrane helix</keyword>
<evidence type="ECO:0000313" key="10">
    <source>
        <dbReference type="Proteomes" id="UP000318582"/>
    </source>
</evidence>
<dbReference type="AlphaFoldDB" id="A0A507E3L0"/>
<feature type="transmembrane region" description="Helical" evidence="8">
    <location>
        <begin position="252"/>
        <end position="270"/>
    </location>
</feature>
<reference evidence="9 10" key="1">
    <citation type="journal article" date="2019" name="Sci. Rep.">
        <title>Comparative genomics of chytrid fungi reveal insights into the obligate biotrophic and pathogenic lifestyle of Synchytrium endobioticum.</title>
        <authorList>
            <person name="van de Vossenberg B.T.L.H."/>
            <person name="Warris S."/>
            <person name="Nguyen H.D.T."/>
            <person name="van Gent-Pelzer M.P.E."/>
            <person name="Joly D.L."/>
            <person name="van de Geest H.C."/>
            <person name="Bonants P.J.M."/>
            <person name="Smith D.S."/>
            <person name="Levesque C.A."/>
            <person name="van der Lee T.A.J."/>
        </authorList>
    </citation>
    <scope>NUCLEOTIDE SEQUENCE [LARGE SCALE GENOMIC DNA]</scope>
    <source>
        <strain evidence="9 10">CBS 809.83</strain>
    </source>
</reference>
<evidence type="ECO:0000256" key="6">
    <source>
        <dbReference type="ARBA" id="ARBA00022989"/>
    </source>
</evidence>
<dbReference type="PANTHER" id="PTHR12982:SF0">
    <property type="entry name" value="PHOSPHATIDYLINOSITOL N-ACETYLGLUCOSAMINYLTRANSFERASE SUBUNIT C"/>
    <property type="match status" value="1"/>
</dbReference>
<feature type="transmembrane region" description="Helical" evidence="8">
    <location>
        <begin position="223"/>
        <end position="246"/>
    </location>
</feature>
<dbReference type="GO" id="GO:0000506">
    <property type="term" value="C:glycosylphosphatidylinositol-N-acetylglucosaminyltransferase (GPI-GnT) complex"/>
    <property type="evidence" value="ECO:0007669"/>
    <property type="project" value="TreeGrafter"/>
</dbReference>
<protein>
    <submittedName>
        <fullName evidence="9">Phosphatidylinositol N-acetylglucosaminyltransferase</fullName>
    </submittedName>
</protein>
<feature type="transmembrane region" description="Helical" evidence="8">
    <location>
        <begin position="61"/>
        <end position="79"/>
    </location>
</feature>
<dbReference type="STRING" id="109895.A0A507E3L0"/>
<comment type="caution">
    <text evidence="9">The sequence shown here is derived from an EMBL/GenBank/DDBJ whole genome shotgun (WGS) entry which is preliminary data.</text>
</comment>
<comment type="subcellular location">
    <subcellularLocation>
        <location evidence="1">Membrane</location>
        <topology evidence="1">Multi-pass membrane protein</topology>
    </subcellularLocation>
</comment>
<comment type="pathway">
    <text evidence="2">Glycolipid biosynthesis; glycosylphosphatidylinositol-anchor biosynthesis.</text>
</comment>
<dbReference type="GO" id="GO:0006506">
    <property type="term" value="P:GPI anchor biosynthetic process"/>
    <property type="evidence" value="ECO:0007669"/>
    <property type="project" value="UniProtKB-UniPathway"/>
</dbReference>
<gene>
    <name evidence="9" type="primary">SPT14</name>
    <name evidence="9" type="ORF">PhCBS80983_g03663</name>
</gene>
<keyword evidence="7 8" id="KW-0472">Membrane</keyword>
<dbReference type="EMBL" id="QEAQ01000048">
    <property type="protein sequence ID" value="TPX57680.1"/>
    <property type="molecule type" value="Genomic_DNA"/>
</dbReference>
<feature type="transmembrane region" description="Helical" evidence="8">
    <location>
        <begin position="85"/>
        <end position="104"/>
    </location>
</feature>
<evidence type="ECO:0000256" key="4">
    <source>
        <dbReference type="ARBA" id="ARBA00022502"/>
    </source>
</evidence>
<dbReference type="PANTHER" id="PTHR12982">
    <property type="entry name" value="PHOSPHATIDYLINOSITOL GLYCAN, CLASS C"/>
    <property type="match status" value="1"/>
</dbReference>
<feature type="transmembrane region" description="Helical" evidence="8">
    <location>
        <begin position="116"/>
        <end position="134"/>
    </location>
</feature>
<dbReference type="InterPro" id="IPR009450">
    <property type="entry name" value="Plno_GlcNAc_GPI2"/>
</dbReference>
<keyword evidence="10" id="KW-1185">Reference proteome</keyword>
<dbReference type="GO" id="GO:0016757">
    <property type="term" value="F:glycosyltransferase activity"/>
    <property type="evidence" value="ECO:0007669"/>
    <property type="project" value="UniProtKB-KW"/>
</dbReference>
<dbReference type="UniPathway" id="UPA00196"/>
<evidence type="ECO:0000256" key="8">
    <source>
        <dbReference type="SAM" id="Phobius"/>
    </source>
</evidence>
<proteinExistence type="inferred from homology"/>
<dbReference type="PIRSF" id="PIRSF016104">
    <property type="entry name" value="GPI2"/>
    <property type="match status" value="1"/>
</dbReference>
<sequence length="277" mass="30800">MVQKPVLETQPPWRKLLYVKQGYPDNYVDDSFLELMQRNVNVRTHFYWPVVLRTCSVSQHISAIVVFVAVFSHLCAGALAANTLLAIDVITAGAAYVCWDTLAVVPPKRGRQRLQIAQRATLILVTLVGLTPVLQTLTKAISSDTIWALSAILFLANVAFHDYGSKHIVKVRFPDSLSINAAIFASVLLASRLPSHAHVLGLMLFAVLMFVLLPAIRRMLRNVSITADITILAVLVSLSALLFSTISMSLVTMYLLSIVFVNLICPYWLIHAQKYKR</sequence>
<keyword evidence="9" id="KW-0808">Transferase</keyword>
<feature type="transmembrane region" description="Helical" evidence="8">
    <location>
        <begin position="199"/>
        <end position="216"/>
    </location>
</feature>
<evidence type="ECO:0000256" key="7">
    <source>
        <dbReference type="ARBA" id="ARBA00023136"/>
    </source>
</evidence>
<comment type="similarity">
    <text evidence="3">Belongs to the PIGC family.</text>
</comment>
<dbReference type="Pfam" id="PF06432">
    <property type="entry name" value="GPI2"/>
    <property type="match status" value="1"/>
</dbReference>
<accession>A0A507E3L0</accession>
<evidence type="ECO:0000256" key="1">
    <source>
        <dbReference type="ARBA" id="ARBA00004141"/>
    </source>
</evidence>
<evidence type="ECO:0000256" key="3">
    <source>
        <dbReference type="ARBA" id="ARBA00008321"/>
    </source>
</evidence>
<keyword evidence="9" id="KW-0328">Glycosyltransferase</keyword>
<evidence type="ECO:0000256" key="5">
    <source>
        <dbReference type="ARBA" id="ARBA00022692"/>
    </source>
</evidence>
<name>A0A507E3L0_9FUNG</name>
<organism evidence="9 10">
    <name type="scientific">Powellomyces hirtus</name>
    <dbReference type="NCBI Taxonomy" id="109895"/>
    <lineage>
        <taxon>Eukaryota</taxon>
        <taxon>Fungi</taxon>
        <taxon>Fungi incertae sedis</taxon>
        <taxon>Chytridiomycota</taxon>
        <taxon>Chytridiomycota incertae sedis</taxon>
        <taxon>Chytridiomycetes</taxon>
        <taxon>Spizellomycetales</taxon>
        <taxon>Powellomycetaceae</taxon>
        <taxon>Powellomyces</taxon>
    </lineage>
</organism>
<evidence type="ECO:0000313" key="9">
    <source>
        <dbReference type="EMBL" id="TPX57680.1"/>
    </source>
</evidence>
<keyword evidence="5 8" id="KW-0812">Transmembrane</keyword>
<evidence type="ECO:0000256" key="2">
    <source>
        <dbReference type="ARBA" id="ARBA00004687"/>
    </source>
</evidence>
<feature type="transmembrane region" description="Helical" evidence="8">
    <location>
        <begin position="146"/>
        <end position="164"/>
    </location>
</feature>
<keyword evidence="4" id="KW-0337">GPI-anchor biosynthesis</keyword>
<dbReference type="Proteomes" id="UP000318582">
    <property type="component" value="Unassembled WGS sequence"/>
</dbReference>